<dbReference type="CDD" id="cd13132">
    <property type="entry name" value="MATE_eukaryotic"/>
    <property type="match status" value="1"/>
</dbReference>
<feature type="transmembrane region" description="Helical" evidence="6">
    <location>
        <begin position="132"/>
        <end position="153"/>
    </location>
</feature>
<dbReference type="GO" id="GO:0016020">
    <property type="term" value="C:membrane"/>
    <property type="evidence" value="ECO:0007669"/>
    <property type="project" value="UniProtKB-SubCell"/>
</dbReference>
<protein>
    <recommendedName>
        <fullName evidence="6">Protein DETOXIFICATION</fullName>
    </recommendedName>
    <alternativeName>
        <fullName evidence="6">Multidrug and toxic compound extrusion protein</fullName>
    </alternativeName>
</protein>
<dbReference type="PANTHER" id="PTHR11206">
    <property type="entry name" value="MULTIDRUG RESISTANCE PROTEIN"/>
    <property type="match status" value="1"/>
</dbReference>
<proteinExistence type="inferred from homology"/>
<feature type="transmembrane region" description="Helical" evidence="6">
    <location>
        <begin position="233"/>
        <end position="251"/>
    </location>
</feature>
<feature type="transmembrane region" description="Helical" evidence="6">
    <location>
        <begin position="456"/>
        <end position="479"/>
    </location>
</feature>
<dbReference type="GO" id="GO:0042910">
    <property type="term" value="F:xenobiotic transmembrane transporter activity"/>
    <property type="evidence" value="ECO:0007669"/>
    <property type="project" value="InterPro"/>
</dbReference>
<feature type="transmembrane region" description="Helical" evidence="6">
    <location>
        <begin position="427"/>
        <end position="450"/>
    </location>
</feature>
<dbReference type="Proteomes" id="UP000289738">
    <property type="component" value="Chromosome B01"/>
</dbReference>
<evidence type="ECO:0000256" key="3">
    <source>
        <dbReference type="ARBA" id="ARBA00022692"/>
    </source>
</evidence>
<evidence type="ECO:0000313" key="8">
    <source>
        <dbReference type="Proteomes" id="UP000289738"/>
    </source>
</evidence>
<comment type="subcellular location">
    <subcellularLocation>
        <location evidence="1">Membrane</location>
        <topology evidence="1">Multi-pass membrane protein</topology>
    </subcellularLocation>
</comment>
<dbReference type="EMBL" id="SDMP01000011">
    <property type="protein sequence ID" value="RYR29516.1"/>
    <property type="molecule type" value="Genomic_DNA"/>
</dbReference>
<dbReference type="Pfam" id="PF01554">
    <property type="entry name" value="MatE"/>
    <property type="match status" value="2"/>
</dbReference>
<evidence type="ECO:0000256" key="1">
    <source>
        <dbReference type="ARBA" id="ARBA00004141"/>
    </source>
</evidence>
<evidence type="ECO:0000313" key="7">
    <source>
        <dbReference type="EMBL" id="RYR29516.1"/>
    </source>
</evidence>
<evidence type="ECO:0000256" key="6">
    <source>
        <dbReference type="RuleBase" id="RU004914"/>
    </source>
</evidence>
<keyword evidence="5 6" id="KW-0472">Membrane</keyword>
<accession>A0A445ASX0</accession>
<reference evidence="7 8" key="1">
    <citation type="submission" date="2019-01" db="EMBL/GenBank/DDBJ databases">
        <title>Sequencing of cultivated peanut Arachis hypogaea provides insights into genome evolution and oil improvement.</title>
        <authorList>
            <person name="Chen X."/>
        </authorList>
    </citation>
    <scope>NUCLEOTIDE SEQUENCE [LARGE SCALE GENOMIC DNA]</scope>
    <source>
        <strain evidence="8">cv. Fuhuasheng</strain>
        <tissue evidence="7">Leaves</tissue>
    </source>
</reference>
<dbReference type="AlphaFoldDB" id="A0A445ASX0"/>
<comment type="caution">
    <text evidence="6">Lacks conserved residue(s) required for the propagation of feature annotation.</text>
</comment>
<feature type="transmembrane region" description="Helical" evidence="6">
    <location>
        <begin position="314"/>
        <end position="337"/>
    </location>
</feature>
<feature type="transmembrane region" description="Helical" evidence="6">
    <location>
        <begin position="358"/>
        <end position="379"/>
    </location>
</feature>
<comment type="similarity">
    <text evidence="2 6">Belongs to the multi antimicrobial extrusion (MATE) (TC 2.A.66.1) family.</text>
</comment>
<feature type="transmembrane region" description="Helical" evidence="6">
    <location>
        <begin position="173"/>
        <end position="194"/>
    </location>
</feature>
<evidence type="ECO:0000256" key="5">
    <source>
        <dbReference type="ARBA" id="ARBA00023136"/>
    </source>
</evidence>
<comment type="caution">
    <text evidence="7">The sequence shown here is derived from an EMBL/GenBank/DDBJ whole genome shotgun (WGS) entry which is preliminary data.</text>
</comment>
<keyword evidence="3 6" id="KW-0812">Transmembrane</keyword>
<name>A0A445ASX0_ARAHY</name>
<dbReference type="GO" id="GO:1990961">
    <property type="term" value="P:xenobiotic detoxification by transmembrane export across the plasma membrane"/>
    <property type="evidence" value="ECO:0007669"/>
    <property type="project" value="InterPro"/>
</dbReference>
<dbReference type="InterPro" id="IPR002528">
    <property type="entry name" value="MATE_fam"/>
</dbReference>
<keyword evidence="4 6" id="KW-1133">Transmembrane helix</keyword>
<organism evidence="7 8">
    <name type="scientific">Arachis hypogaea</name>
    <name type="common">Peanut</name>
    <dbReference type="NCBI Taxonomy" id="3818"/>
    <lineage>
        <taxon>Eukaryota</taxon>
        <taxon>Viridiplantae</taxon>
        <taxon>Streptophyta</taxon>
        <taxon>Embryophyta</taxon>
        <taxon>Tracheophyta</taxon>
        <taxon>Spermatophyta</taxon>
        <taxon>Magnoliopsida</taxon>
        <taxon>eudicotyledons</taxon>
        <taxon>Gunneridae</taxon>
        <taxon>Pentapetalae</taxon>
        <taxon>rosids</taxon>
        <taxon>fabids</taxon>
        <taxon>Fabales</taxon>
        <taxon>Fabaceae</taxon>
        <taxon>Papilionoideae</taxon>
        <taxon>50 kb inversion clade</taxon>
        <taxon>dalbergioids sensu lato</taxon>
        <taxon>Dalbergieae</taxon>
        <taxon>Pterocarpus clade</taxon>
        <taxon>Arachis</taxon>
    </lineage>
</organism>
<evidence type="ECO:0000256" key="2">
    <source>
        <dbReference type="ARBA" id="ARBA00010199"/>
    </source>
</evidence>
<dbReference type="STRING" id="3818.A0A445ASX0"/>
<feature type="transmembrane region" description="Helical" evidence="6">
    <location>
        <begin position="201"/>
        <end position="221"/>
    </location>
</feature>
<feature type="transmembrane region" description="Helical" evidence="6">
    <location>
        <begin position="399"/>
        <end position="420"/>
    </location>
</feature>
<dbReference type="InterPro" id="IPR045069">
    <property type="entry name" value="MATE_euk"/>
</dbReference>
<dbReference type="GO" id="GO:0015297">
    <property type="term" value="F:antiporter activity"/>
    <property type="evidence" value="ECO:0007669"/>
    <property type="project" value="InterPro"/>
</dbReference>
<dbReference type="NCBIfam" id="TIGR00797">
    <property type="entry name" value="matE"/>
    <property type="match status" value="1"/>
</dbReference>
<evidence type="ECO:0000256" key="4">
    <source>
        <dbReference type="ARBA" id="ARBA00022989"/>
    </source>
</evidence>
<keyword evidence="8" id="KW-1185">Reference proteome</keyword>
<gene>
    <name evidence="7" type="ORF">Ahy_B01g053928</name>
</gene>
<sequence length="566" mass="61989">MNHPKTIISAKMSLGEDDQTITDKANQPHALSHPSSPPPQQPLVKMVLAELRAQRGIALPLVAMNLAWFAKTAITTAFLSRLGELNLAAGSLGLSFTNVTGLSVLNGLCGAMEPLCGQAHGAKNIKLLHKTLPMTTLLLLMVTIPISFLWLNIDKILILLGQQQEIAIVAKSYVRYLLPNLVVTSLLCPLRAYLSSQCITLPTLFSSAISLAFHVPVNILLSKAMGLRGVAMAVWITDLVVVILLATYVWILECSKRNGSRWKEGGWWDQHIIDWIVLLKLCGSCCLNTCLEWWCYEILVLLAGHLSSAKQSLGVLAIVLNFDYLLYSVMLSLGTSVSTRVSNELGANQPGQAYRSACVSMAIAIITGSIGSSVMVAARGTWGAVFSHDASIIKGVKKMMLLMAFVEVFNFPLNICGGIVRGTARPWLGMYANLCGFYFIALPLDLVFAFKLHLGLAGLLVGLLIGVVSCFIFLLTFIARINWMDEAAKAQTLVCAQVQEVPRHDLFSYFIIKAKDGQYLMTRGFHFRPNPKKYMGCGYFTTITCKSKMDLGNIFVDRTVDGNHII</sequence>